<dbReference type="OMA" id="GSTACEN"/>
<feature type="region of interest" description="Disordered" evidence="1">
    <location>
        <begin position="222"/>
        <end position="333"/>
    </location>
</feature>
<dbReference type="Proteomes" id="UP000001881">
    <property type="component" value="Unassembled WGS sequence"/>
</dbReference>
<feature type="compositionally biased region" description="Gly residues" evidence="1">
    <location>
        <begin position="566"/>
        <end position="576"/>
    </location>
</feature>
<feature type="compositionally biased region" description="Basic and acidic residues" evidence="1">
    <location>
        <begin position="305"/>
        <end position="314"/>
    </location>
</feature>
<reference evidence="2 3" key="1">
    <citation type="journal article" date="2010" name="PLoS Genet.">
        <title>De novo assembly of a 40 Mb eukaryotic genome from short sequence reads: Sordaria macrospora, a model organism for fungal morphogenesis.</title>
        <authorList>
            <person name="Nowrousian M."/>
            <person name="Stajich J."/>
            <person name="Chu M."/>
            <person name="Engh I."/>
            <person name="Espagne E."/>
            <person name="Halliday K."/>
            <person name="Kamerewerd J."/>
            <person name="Kempken F."/>
            <person name="Knab B."/>
            <person name="Kuo H.C."/>
            <person name="Osiewacz H.D."/>
            <person name="Poeggeler S."/>
            <person name="Read N."/>
            <person name="Seiler S."/>
            <person name="Smith K."/>
            <person name="Zickler D."/>
            <person name="Kueck U."/>
            <person name="Freitag M."/>
        </authorList>
    </citation>
    <scope>NUCLEOTIDE SEQUENCE [LARGE SCALE GENOMIC DNA]</scope>
    <source>
        <strain evidence="3">ATCC MYA-333 / DSM 997 / K(L3346) / K-hell</strain>
        <tissue evidence="2">Mycelium</tissue>
    </source>
</reference>
<feature type="region of interest" description="Disordered" evidence="1">
    <location>
        <begin position="553"/>
        <end position="576"/>
    </location>
</feature>
<dbReference type="OrthoDB" id="47007at2759"/>
<dbReference type="eggNOG" id="ENOG502RIY8">
    <property type="taxonomic scope" value="Eukaryota"/>
</dbReference>
<evidence type="ECO:0000313" key="2">
    <source>
        <dbReference type="EMBL" id="CCC05149.1"/>
    </source>
</evidence>
<keyword evidence="3" id="KW-1185">Reference proteome</keyword>
<gene>
    <name evidence="2" type="ORF">SMAC_07886</name>
</gene>
<feature type="compositionally biased region" description="Basic residues" evidence="1">
    <location>
        <begin position="399"/>
        <end position="408"/>
    </location>
</feature>
<dbReference type="AlphaFoldDB" id="F7W969"/>
<dbReference type="HOGENOM" id="CLU_345869_0_0_1"/>
<proteinExistence type="predicted"/>
<organism evidence="2 3">
    <name type="scientific">Sordaria macrospora (strain ATCC MYA-333 / DSM 997 / K(L3346) / K-hell)</name>
    <dbReference type="NCBI Taxonomy" id="771870"/>
    <lineage>
        <taxon>Eukaryota</taxon>
        <taxon>Fungi</taxon>
        <taxon>Dikarya</taxon>
        <taxon>Ascomycota</taxon>
        <taxon>Pezizomycotina</taxon>
        <taxon>Sordariomycetes</taxon>
        <taxon>Sordariomycetidae</taxon>
        <taxon>Sordariales</taxon>
        <taxon>Sordariaceae</taxon>
        <taxon>Sordaria</taxon>
    </lineage>
</organism>
<dbReference type="VEuPathDB" id="FungiDB:SMAC_07886"/>
<feature type="compositionally biased region" description="Polar residues" evidence="1">
    <location>
        <begin position="292"/>
        <end position="303"/>
    </location>
</feature>
<accession>F7W969</accession>
<feature type="compositionally biased region" description="Low complexity" evidence="1">
    <location>
        <begin position="389"/>
        <end position="398"/>
    </location>
</feature>
<feature type="compositionally biased region" description="Low complexity" evidence="1">
    <location>
        <begin position="409"/>
        <end position="433"/>
    </location>
</feature>
<name>F7W969_SORMK</name>
<evidence type="ECO:0000256" key="1">
    <source>
        <dbReference type="SAM" id="MobiDB-lite"/>
    </source>
</evidence>
<protein>
    <submittedName>
        <fullName evidence="2">WGS project CABT00000000 data, contig 2.49</fullName>
    </submittedName>
</protein>
<comment type="caution">
    <text evidence="2">The sequence shown here is derived from an EMBL/GenBank/DDBJ whole genome shotgun (WGS) entry which is preliminary data.</text>
</comment>
<sequence length="817" mass="89722">MCPFIWVRGRSDLIHDNSAIISVVERYYGEDVSTASDTDDSTGSYQLNLSSRTVQVTWEVEGLARHIPSLKADLHVDTEQGTALITLRGQCILKAGPSSGVALYLFIYPENIRSVEFAYTPSPTAPTITMSLKQEPAFGTKGASTALVDALQSLATVKELSIYLDLLSLVAEAREQLALLPLVFSRCRLATNEKRASIARLYRGVGGEVVNSRTTALVQEAEQGSPTHAISAASKLQDAAQISTPTQTRTRKRAASASPSPSEFLPPYPAGKDEGVLPGSGNDLDQTEKKNVPQSQQSTQLYTPSDRDSKRPRLEATTPSDRASPPTLLPPLRDTLEVEVGVDASTVDVDPQKLSFLIHQLLSRNAALEKRVQHLEVSSTSRSRLQGYPHSHTQSHSSPSHHSHHSPFHPHSTPSHHPQSQTSQTSHSHQPSQNIQTCPHEYCRYNTSEASSIRSSIRHRIDDALETGLDTACSKLEDWAHLEFQEQVRAEITGQLEDLGRELGREWRDDLREDVKYELKDEIREEIAGEVLKRAAKGVVDVVRRSGWLGPLSPLGPSNSGRGHGHGLGAGAGSGAGPHGLGSGGAYPGAGGNAISGFNPLLPPNEQSLFAAVADIQKTFTTYLSDEEMARLLAHTAALEVRLKHSFKLEDWVRTEVGEQVDREVAHQLDALHRRTGRKWEENIRDEVRDRITEDVKEQLHGDATNSALQKMGEFLVQAVDKSGWLLPGSTECGNLLSRSIVPGENALYAAVADVQKRYDGKMSEEEMARVMNRFRTDTMSAITYNACGENMKDHYVGKWKTVKTSDWDEWRGGIGY</sequence>
<feature type="region of interest" description="Disordered" evidence="1">
    <location>
        <begin position="375"/>
        <end position="435"/>
    </location>
</feature>
<dbReference type="EMBL" id="CABT02000049">
    <property type="protein sequence ID" value="CCC05149.1"/>
    <property type="molecule type" value="Genomic_DNA"/>
</dbReference>
<evidence type="ECO:0000313" key="3">
    <source>
        <dbReference type="Proteomes" id="UP000001881"/>
    </source>
</evidence>
<dbReference type="InParanoid" id="F7W969"/>
<dbReference type="STRING" id="771870.F7W969"/>